<dbReference type="InterPro" id="IPR011711">
    <property type="entry name" value="GntR_C"/>
</dbReference>
<gene>
    <name evidence="5" type="ORF">DNHGIG_39280</name>
</gene>
<dbReference type="Gene3D" id="1.10.10.10">
    <property type="entry name" value="Winged helix-like DNA-binding domain superfamily/Winged helix DNA-binding domain"/>
    <property type="match status" value="1"/>
</dbReference>
<dbReference type="InterPro" id="IPR008920">
    <property type="entry name" value="TF_FadR/GntR_C"/>
</dbReference>
<evidence type="ECO:0000313" key="6">
    <source>
        <dbReference type="Proteomes" id="UP001057291"/>
    </source>
</evidence>
<dbReference type="Pfam" id="PF07729">
    <property type="entry name" value="FCD"/>
    <property type="match status" value="1"/>
</dbReference>
<keyword evidence="1" id="KW-0805">Transcription regulation</keyword>
<dbReference type="RefSeq" id="WP_282201265.1">
    <property type="nucleotide sequence ID" value="NZ_BOQE01000001.1"/>
</dbReference>
<dbReference type="SMART" id="SM00895">
    <property type="entry name" value="FCD"/>
    <property type="match status" value="1"/>
</dbReference>
<dbReference type="PANTHER" id="PTHR43537">
    <property type="entry name" value="TRANSCRIPTIONAL REGULATOR, GNTR FAMILY"/>
    <property type="match status" value="1"/>
</dbReference>
<name>A0AAV4LKQ9_9BACL</name>
<dbReference type="PROSITE" id="PS50949">
    <property type="entry name" value="HTH_GNTR"/>
    <property type="match status" value="1"/>
</dbReference>
<dbReference type="GO" id="GO:0003677">
    <property type="term" value="F:DNA binding"/>
    <property type="evidence" value="ECO:0007669"/>
    <property type="project" value="UniProtKB-KW"/>
</dbReference>
<dbReference type="Proteomes" id="UP001057291">
    <property type="component" value="Unassembled WGS sequence"/>
</dbReference>
<organism evidence="5 6">
    <name type="scientific">Collibacillus ludicampi</name>
    <dbReference type="NCBI Taxonomy" id="2771369"/>
    <lineage>
        <taxon>Bacteria</taxon>
        <taxon>Bacillati</taxon>
        <taxon>Bacillota</taxon>
        <taxon>Bacilli</taxon>
        <taxon>Bacillales</taxon>
        <taxon>Alicyclobacillaceae</taxon>
        <taxon>Collibacillus</taxon>
    </lineage>
</organism>
<evidence type="ECO:0000256" key="2">
    <source>
        <dbReference type="ARBA" id="ARBA00023125"/>
    </source>
</evidence>
<protein>
    <submittedName>
        <fullName evidence="5">GntR family transcriptional regulator</fullName>
    </submittedName>
</protein>
<dbReference type="SUPFAM" id="SSF48008">
    <property type="entry name" value="GntR ligand-binding domain-like"/>
    <property type="match status" value="1"/>
</dbReference>
<dbReference type="CDD" id="cd07377">
    <property type="entry name" value="WHTH_GntR"/>
    <property type="match status" value="1"/>
</dbReference>
<dbReference type="GO" id="GO:0003700">
    <property type="term" value="F:DNA-binding transcription factor activity"/>
    <property type="evidence" value="ECO:0007669"/>
    <property type="project" value="InterPro"/>
</dbReference>
<dbReference type="InterPro" id="IPR036388">
    <property type="entry name" value="WH-like_DNA-bd_sf"/>
</dbReference>
<evidence type="ECO:0000259" key="4">
    <source>
        <dbReference type="PROSITE" id="PS50949"/>
    </source>
</evidence>
<reference evidence="5" key="1">
    <citation type="journal article" date="2023" name="Int. J. Syst. Evol. Microbiol.">
        <title>Collibacillus ludicampi gen. nov., sp. nov., a new soil bacterium of the family Alicyclobacillaceae.</title>
        <authorList>
            <person name="Jojima T."/>
            <person name="Ioku Y."/>
            <person name="Fukuta Y."/>
            <person name="Shirasaka N."/>
            <person name="Matsumura Y."/>
            <person name="Mori M."/>
        </authorList>
    </citation>
    <scope>NUCLEOTIDE SEQUENCE</scope>
    <source>
        <strain evidence="5">TP075</strain>
    </source>
</reference>
<dbReference type="SUPFAM" id="SSF46785">
    <property type="entry name" value="Winged helix' DNA-binding domain"/>
    <property type="match status" value="1"/>
</dbReference>
<dbReference type="PANTHER" id="PTHR43537:SF5">
    <property type="entry name" value="UXU OPERON TRANSCRIPTIONAL REGULATOR"/>
    <property type="match status" value="1"/>
</dbReference>
<keyword evidence="3" id="KW-0804">Transcription</keyword>
<dbReference type="SMART" id="SM00345">
    <property type="entry name" value="HTH_GNTR"/>
    <property type="match status" value="1"/>
</dbReference>
<dbReference type="Pfam" id="PF00392">
    <property type="entry name" value="GntR"/>
    <property type="match status" value="1"/>
</dbReference>
<dbReference type="Gene3D" id="1.20.120.530">
    <property type="entry name" value="GntR ligand-binding domain-like"/>
    <property type="match status" value="1"/>
</dbReference>
<accession>A0AAV4LKQ9</accession>
<feature type="domain" description="HTH gntR-type" evidence="4">
    <location>
        <begin position="8"/>
        <end position="76"/>
    </location>
</feature>
<dbReference type="InterPro" id="IPR000524">
    <property type="entry name" value="Tscrpt_reg_HTH_GntR"/>
</dbReference>
<sequence>MKTPFKVRKTYEEVADYLRNQIVSGVYKPGERLPSLRELGEMLGVGQSTIREAIGSLITMGLVSIRQGEGTFVTQFEPEELLAMLESIRPVTKQDIISLLEVRKIIESGIVRLAAERRTEEDLQFIKKAVEELEEAHRSDIRNKGDQADWEFHFAIANASHNEILVSMMHSISEIMKRTMKLARQKIYEMPGVPERLLQEHLDIYKAIESGNGEQAEKMLLDHLRRVETIMVEQSNAESAES</sequence>
<keyword evidence="6" id="KW-1185">Reference proteome</keyword>
<evidence type="ECO:0000313" key="5">
    <source>
        <dbReference type="EMBL" id="GIM48379.1"/>
    </source>
</evidence>
<dbReference type="EMBL" id="BOQE01000001">
    <property type="protein sequence ID" value="GIM48379.1"/>
    <property type="molecule type" value="Genomic_DNA"/>
</dbReference>
<keyword evidence="2" id="KW-0238">DNA-binding</keyword>
<dbReference type="PRINTS" id="PR00035">
    <property type="entry name" value="HTHGNTR"/>
</dbReference>
<comment type="caution">
    <text evidence="5">The sequence shown here is derived from an EMBL/GenBank/DDBJ whole genome shotgun (WGS) entry which is preliminary data.</text>
</comment>
<evidence type="ECO:0000256" key="3">
    <source>
        <dbReference type="ARBA" id="ARBA00023163"/>
    </source>
</evidence>
<dbReference type="AlphaFoldDB" id="A0AAV4LKQ9"/>
<evidence type="ECO:0000256" key="1">
    <source>
        <dbReference type="ARBA" id="ARBA00023015"/>
    </source>
</evidence>
<proteinExistence type="predicted"/>
<dbReference type="InterPro" id="IPR036390">
    <property type="entry name" value="WH_DNA-bd_sf"/>
</dbReference>